<evidence type="ECO:0008006" key="3">
    <source>
        <dbReference type="Google" id="ProtNLM"/>
    </source>
</evidence>
<dbReference type="EMBL" id="BARU01036051">
    <property type="protein sequence ID" value="GAH87333.1"/>
    <property type="molecule type" value="Genomic_DNA"/>
</dbReference>
<dbReference type="PANTHER" id="PTHR36566:SF1">
    <property type="entry name" value="PYRIDINIUM-3,5-BISTHIOCARBOXYLIC ACID MONONUCLEOTIDE NICKEL INSERTION PROTEIN"/>
    <property type="match status" value="1"/>
</dbReference>
<name>X1KZF0_9ZZZZ</name>
<comment type="caution">
    <text evidence="2">The sequence shown here is derived from an EMBL/GenBank/DDBJ whole genome shotgun (WGS) entry which is preliminary data.</text>
</comment>
<proteinExistence type="predicted"/>
<organism evidence="2">
    <name type="scientific">marine sediment metagenome</name>
    <dbReference type="NCBI Taxonomy" id="412755"/>
    <lineage>
        <taxon>unclassified sequences</taxon>
        <taxon>metagenomes</taxon>
        <taxon>ecological metagenomes</taxon>
    </lineage>
</organism>
<dbReference type="InterPro" id="IPR002822">
    <property type="entry name" value="Ni_insertion"/>
</dbReference>
<protein>
    <recommendedName>
        <fullName evidence="3">TIGR00299 family protein</fullName>
    </recommendedName>
</protein>
<dbReference type="AlphaFoldDB" id="X1KZF0"/>
<evidence type="ECO:0000256" key="1">
    <source>
        <dbReference type="ARBA" id="ARBA00022596"/>
    </source>
</evidence>
<dbReference type="PANTHER" id="PTHR36566">
    <property type="entry name" value="NICKEL INSERTION PROTEIN-RELATED"/>
    <property type="match status" value="1"/>
</dbReference>
<dbReference type="Pfam" id="PF01969">
    <property type="entry name" value="Ni_insertion"/>
    <property type="match status" value="1"/>
</dbReference>
<keyword evidence="1" id="KW-0533">Nickel</keyword>
<accession>X1KZF0</accession>
<sequence length="102" mass="11579">MKIAYFDCFSGISGDMIIGALLDAELKIEILEKELKKLGLSGYQLEVNKVVKKGISATQFKVKIKEKGVERRFKDILNIVEKSGLAEEIKDEIKKIFFRLAQ</sequence>
<gene>
    <name evidence="2" type="ORF">S03H2_56372</name>
</gene>
<evidence type="ECO:0000313" key="2">
    <source>
        <dbReference type="EMBL" id="GAH87333.1"/>
    </source>
</evidence>
<feature type="non-terminal residue" evidence="2">
    <location>
        <position position="102"/>
    </location>
</feature>
<reference evidence="2" key="1">
    <citation type="journal article" date="2014" name="Front. Microbiol.">
        <title>High frequency of phylogenetically diverse reductive dehalogenase-homologous genes in deep subseafloor sedimentary metagenomes.</title>
        <authorList>
            <person name="Kawai M."/>
            <person name="Futagami T."/>
            <person name="Toyoda A."/>
            <person name="Takaki Y."/>
            <person name="Nishi S."/>
            <person name="Hori S."/>
            <person name="Arai W."/>
            <person name="Tsubouchi T."/>
            <person name="Morono Y."/>
            <person name="Uchiyama I."/>
            <person name="Ito T."/>
            <person name="Fujiyama A."/>
            <person name="Inagaki F."/>
            <person name="Takami H."/>
        </authorList>
    </citation>
    <scope>NUCLEOTIDE SEQUENCE</scope>
    <source>
        <strain evidence="2">Expedition CK06-06</strain>
    </source>
</reference>